<comment type="caution">
    <text evidence="2">The sequence shown here is derived from an EMBL/GenBank/DDBJ whole genome shotgun (WGS) entry which is preliminary data.</text>
</comment>
<name>A0A9W6GV63_9HYPH</name>
<dbReference type="InterPro" id="IPR011690">
    <property type="entry name" value="P_starv_induced_PsiF"/>
</dbReference>
<feature type="chain" id="PRO_5040801515" description="PsiF repeat-containing protein" evidence="1">
    <location>
        <begin position="23"/>
        <end position="94"/>
    </location>
</feature>
<gene>
    <name evidence="2" type="ORF">LMG27198_26060</name>
</gene>
<evidence type="ECO:0008006" key="4">
    <source>
        <dbReference type="Google" id="ProtNLM"/>
    </source>
</evidence>
<evidence type="ECO:0000313" key="2">
    <source>
        <dbReference type="EMBL" id="GLI93614.1"/>
    </source>
</evidence>
<dbReference type="AlphaFoldDB" id="A0A9W6GV63"/>
<protein>
    <recommendedName>
        <fullName evidence="4">PsiF repeat-containing protein</fullName>
    </recommendedName>
</protein>
<proteinExistence type="predicted"/>
<organism evidence="2 3">
    <name type="scientific">Methylocystis echinoides</name>
    <dbReference type="NCBI Taxonomy" id="29468"/>
    <lineage>
        <taxon>Bacteria</taxon>
        <taxon>Pseudomonadati</taxon>
        <taxon>Pseudomonadota</taxon>
        <taxon>Alphaproteobacteria</taxon>
        <taxon>Hyphomicrobiales</taxon>
        <taxon>Methylocystaceae</taxon>
        <taxon>Methylocystis</taxon>
    </lineage>
</organism>
<dbReference type="RefSeq" id="WP_281803528.1">
    <property type="nucleotide sequence ID" value="NZ_BSEC01000001.1"/>
</dbReference>
<reference evidence="2" key="1">
    <citation type="journal article" date="2023" name="Int. J. Syst. Evol. Microbiol.">
        <title>Methylocystis iwaonis sp. nov., a type II methane-oxidizing bacterium from surface soil of a rice paddy field in Japan, and emended description of the genus Methylocystis (ex Whittenbury et al. 1970) Bowman et al. 1993.</title>
        <authorList>
            <person name="Kaise H."/>
            <person name="Sawadogo J.B."/>
            <person name="Alam M.S."/>
            <person name="Ueno C."/>
            <person name="Dianou D."/>
            <person name="Shinjo R."/>
            <person name="Asakawa S."/>
        </authorList>
    </citation>
    <scope>NUCLEOTIDE SEQUENCE</scope>
    <source>
        <strain evidence="2">LMG27198</strain>
    </source>
</reference>
<keyword evidence="3" id="KW-1185">Reference proteome</keyword>
<sequence length="94" mass="9620">MKKLVIALTCVGAFGWSASALAQSAAPEAPDCAAKATEKKLAGAALNSFMKKCERDAATVSCEASAAEKKLAGAAKRSFTKKCVKDATQKPAAQ</sequence>
<dbReference type="Pfam" id="PF07769">
    <property type="entry name" value="PsiF_repeat"/>
    <property type="match status" value="1"/>
</dbReference>
<evidence type="ECO:0000256" key="1">
    <source>
        <dbReference type="SAM" id="SignalP"/>
    </source>
</evidence>
<dbReference type="Proteomes" id="UP001144323">
    <property type="component" value="Unassembled WGS sequence"/>
</dbReference>
<accession>A0A9W6GV63</accession>
<dbReference type="EMBL" id="BSEC01000001">
    <property type="protein sequence ID" value="GLI93614.1"/>
    <property type="molecule type" value="Genomic_DNA"/>
</dbReference>
<keyword evidence="1" id="KW-0732">Signal</keyword>
<evidence type="ECO:0000313" key="3">
    <source>
        <dbReference type="Proteomes" id="UP001144323"/>
    </source>
</evidence>
<feature type="signal peptide" evidence="1">
    <location>
        <begin position="1"/>
        <end position="22"/>
    </location>
</feature>